<sequence length="208" mass="22447">MPATAQASCRSARRRGHLRYDHIARCPHLPLPATPAALEVAIGILFVNGAVACWLLLLGRGVLPDAVPLQWWSASTLRVDNSQHFADFYSALHAVWGAALCFVSRAIRPEATLHRRFLVAIGCSGVWEVVENTPFVISLFNDPAGLDVYRGDSIINALSDSAFVALGFLAAHKRARWIVIVAGVSTEAAMALMIHDGFVLGTARALLP</sequence>
<dbReference type="Proteomes" id="UP000481417">
    <property type="component" value="Unassembled WGS sequence"/>
</dbReference>
<dbReference type="Pfam" id="PF10755">
    <property type="entry name" value="DUF2585"/>
    <property type="match status" value="1"/>
</dbReference>
<dbReference type="InterPro" id="IPR019691">
    <property type="entry name" value="DUF2585"/>
</dbReference>
<dbReference type="EMBL" id="WMBT01000021">
    <property type="protein sequence ID" value="MTE01974.1"/>
    <property type="molecule type" value="Genomic_DNA"/>
</dbReference>
<accession>A0A6L6HS20</accession>
<dbReference type="AlphaFoldDB" id="A0A6L6HS20"/>
<evidence type="ECO:0000256" key="4">
    <source>
        <dbReference type="ARBA" id="ARBA00023136"/>
    </source>
</evidence>
<dbReference type="GO" id="GO:0005886">
    <property type="term" value="C:plasma membrane"/>
    <property type="evidence" value="ECO:0007669"/>
    <property type="project" value="InterPro"/>
</dbReference>
<keyword evidence="7" id="KW-1185">Reference proteome</keyword>
<reference evidence="6 7" key="1">
    <citation type="submission" date="2019-11" db="EMBL/GenBank/DDBJ databases">
        <authorList>
            <person name="Lang L."/>
        </authorList>
    </citation>
    <scope>NUCLEOTIDE SEQUENCE [LARGE SCALE GENOMIC DNA]</scope>
    <source>
        <strain evidence="6 7">YIM 132242</strain>
    </source>
</reference>
<evidence type="ECO:0000313" key="6">
    <source>
        <dbReference type="EMBL" id="MTE01974.1"/>
    </source>
</evidence>
<organism evidence="6 7">
    <name type="scientific">Paracoccus lichenicola</name>
    <dbReference type="NCBI Taxonomy" id="2665644"/>
    <lineage>
        <taxon>Bacteria</taxon>
        <taxon>Pseudomonadati</taxon>
        <taxon>Pseudomonadota</taxon>
        <taxon>Alphaproteobacteria</taxon>
        <taxon>Rhodobacterales</taxon>
        <taxon>Paracoccaceae</taxon>
        <taxon>Paracoccus</taxon>
    </lineage>
</organism>
<evidence type="ECO:0000256" key="5">
    <source>
        <dbReference type="SAM" id="Phobius"/>
    </source>
</evidence>
<keyword evidence="1" id="KW-1003">Cell membrane</keyword>
<protein>
    <submittedName>
        <fullName evidence="6">DUF2585 family protein</fullName>
    </submittedName>
</protein>
<feature type="transmembrane region" description="Helical" evidence="5">
    <location>
        <begin position="36"/>
        <end position="57"/>
    </location>
</feature>
<keyword evidence="2 5" id="KW-0812">Transmembrane</keyword>
<evidence type="ECO:0000256" key="1">
    <source>
        <dbReference type="ARBA" id="ARBA00022475"/>
    </source>
</evidence>
<feature type="transmembrane region" description="Helical" evidence="5">
    <location>
        <begin position="88"/>
        <end position="107"/>
    </location>
</feature>
<gene>
    <name evidence="6" type="ORF">GIY56_16920</name>
</gene>
<evidence type="ECO:0000256" key="2">
    <source>
        <dbReference type="ARBA" id="ARBA00022692"/>
    </source>
</evidence>
<evidence type="ECO:0000256" key="3">
    <source>
        <dbReference type="ARBA" id="ARBA00022989"/>
    </source>
</evidence>
<comment type="caution">
    <text evidence="6">The sequence shown here is derived from an EMBL/GenBank/DDBJ whole genome shotgun (WGS) entry which is preliminary data.</text>
</comment>
<proteinExistence type="predicted"/>
<keyword evidence="3 5" id="KW-1133">Transmembrane helix</keyword>
<evidence type="ECO:0000313" key="7">
    <source>
        <dbReference type="Proteomes" id="UP000481417"/>
    </source>
</evidence>
<name>A0A6L6HS20_9RHOB</name>
<keyword evidence="4 5" id="KW-0472">Membrane</keyword>